<dbReference type="InterPro" id="IPR027417">
    <property type="entry name" value="P-loop_NTPase"/>
</dbReference>
<evidence type="ECO:0000313" key="11">
    <source>
        <dbReference type="EMBL" id="GCE42574.1"/>
    </source>
</evidence>
<keyword evidence="7 9" id="KW-1133">Transmembrane helix</keyword>
<feature type="transmembrane region" description="Helical" evidence="9">
    <location>
        <begin position="411"/>
        <end position="430"/>
    </location>
</feature>
<evidence type="ECO:0000256" key="6">
    <source>
        <dbReference type="ARBA" id="ARBA00022840"/>
    </source>
</evidence>
<evidence type="ECO:0000256" key="8">
    <source>
        <dbReference type="ARBA" id="ARBA00023136"/>
    </source>
</evidence>
<dbReference type="PANTHER" id="PTHR45772">
    <property type="entry name" value="CONSERVED COMPONENT OF ABC TRANSPORTER FOR NATURAL AMINO ACIDS-RELATED"/>
    <property type="match status" value="1"/>
</dbReference>
<evidence type="ECO:0000256" key="4">
    <source>
        <dbReference type="ARBA" id="ARBA00022692"/>
    </source>
</evidence>
<feature type="transmembrane region" description="Helical" evidence="9">
    <location>
        <begin position="670"/>
        <end position="688"/>
    </location>
</feature>
<evidence type="ECO:0000313" key="12">
    <source>
        <dbReference type="Proteomes" id="UP000287519"/>
    </source>
</evidence>
<dbReference type="PANTHER" id="PTHR45772:SF1">
    <property type="entry name" value="ABC TRANSPORTER ATP-BINDING PROTEIN"/>
    <property type="match status" value="1"/>
</dbReference>
<dbReference type="CDD" id="cd06581">
    <property type="entry name" value="TM_PBP1_LivM_like"/>
    <property type="match status" value="1"/>
</dbReference>
<feature type="transmembrane region" description="Helical" evidence="9">
    <location>
        <begin position="6"/>
        <end position="27"/>
    </location>
</feature>
<feature type="transmembrane region" description="Helical" evidence="9">
    <location>
        <begin position="219"/>
        <end position="251"/>
    </location>
</feature>
<keyword evidence="2" id="KW-0813">Transport</keyword>
<dbReference type="Pfam" id="PF00005">
    <property type="entry name" value="ABC_tran"/>
    <property type="match status" value="1"/>
</dbReference>
<protein>
    <submittedName>
        <fullName evidence="11">Branched-chain amino acid transport ATP-binding protein LivG</fullName>
    </submittedName>
</protein>
<dbReference type="PROSITE" id="PS50893">
    <property type="entry name" value="ABC_TRANSPORTER_2"/>
    <property type="match status" value="1"/>
</dbReference>
<dbReference type="GO" id="GO:0005524">
    <property type="term" value="F:ATP binding"/>
    <property type="evidence" value="ECO:0007669"/>
    <property type="project" value="UniProtKB-KW"/>
</dbReference>
<feature type="transmembrane region" description="Helical" evidence="9">
    <location>
        <begin position="307"/>
        <end position="327"/>
    </location>
</feature>
<feature type="transmembrane region" description="Helical" evidence="9">
    <location>
        <begin position="386"/>
        <end position="404"/>
    </location>
</feature>
<feature type="transmembrane region" description="Helical" evidence="9">
    <location>
        <begin position="527"/>
        <end position="546"/>
    </location>
</feature>
<dbReference type="Proteomes" id="UP000287519">
    <property type="component" value="Unassembled WGS sequence"/>
</dbReference>
<dbReference type="Pfam" id="PF02653">
    <property type="entry name" value="BPD_transp_2"/>
    <property type="match status" value="2"/>
</dbReference>
<dbReference type="InterPro" id="IPR051120">
    <property type="entry name" value="ABC_AA/LPS_Transport"/>
</dbReference>
<keyword evidence="6 11" id="KW-0067">ATP-binding</keyword>
<dbReference type="Gene3D" id="3.40.50.300">
    <property type="entry name" value="P-loop containing nucleotide triphosphate hydrolases"/>
    <property type="match status" value="1"/>
</dbReference>
<feature type="transmembrane region" description="Helical" evidence="9">
    <location>
        <begin position="96"/>
        <end position="115"/>
    </location>
</feature>
<evidence type="ECO:0000256" key="5">
    <source>
        <dbReference type="ARBA" id="ARBA00022741"/>
    </source>
</evidence>
<dbReference type="SUPFAM" id="SSF52540">
    <property type="entry name" value="P-loop containing nucleoside triphosphate hydrolases"/>
    <property type="match status" value="1"/>
</dbReference>
<proteinExistence type="predicted"/>
<evidence type="ECO:0000256" key="9">
    <source>
        <dbReference type="SAM" id="Phobius"/>
    </source>
</evidence>
<feature type="transmembrane region" description="Helical" evidence="9">
    <location>
        <begin position="34"/>
        <end position="50"/>
    </location>
</feature>
<evidence type="ECO:0000259" key="10">
    <source>
        <dbReference type="PROSITE" id="PS50893"/>
    </source>
</evidence>
<dbReference type="RefSeq" id="WP_124394503.1">
    <property type="nucleotide sequence ID" value="NZ_BHYM01000060.1"/>
</dbReference>
<dbReference type="CDD" id="cd03219">
    <property type="entry name" value="ABC_Mj1267_LivG_branched"/>
    <property type="match status" value="1"/>
</dbReference>
<dbReference type="SMART" id="SM00382">
    <property type="entry name" value="AAA"/>
    <property type="match status" value="1"/>
</dbReference>
<evidence type="ECO:0000256" key="3">
    <source>
        <dbReference type="ARBA" id="ARBA00022475"/>
    </source>
</evidence>
<keyword evidence="4 9" id="KW-0812">Transmembrane</keyword>
<feature type="transmembrane region" description="Helical" evidence="9">
    <location>
        <begin position="339"/>
        <end position="356"/>
    </location>
</feature>
<dbReference type="GO" id="GO:0005886">
    <property type="term" value="C:plasma membrane"/>
    <property type="evidence" value="ECO:0007669"/>
    <property type="project" value="UniProtKB-SubCell"/>
</dbReference>
<evidence type="ECO:0000256" key="7">
    <source>
        <dbReference type="ARBA" id="ARBA00022989"/>
    </source>
</evidence>
<feature type="transmembrane region" description="Helical" evidence="9">
    <location>
        <begin position="62"/>
        <end position="84"/>
    </location>
</feature>
<dbReference type="InterPro" id="IPR003439">
    <property type="entry name" value="ABC_transporter-like_ATP-bd"/>
</dbReference>
<name>A0A402CG86_RHOWR</name>
<dbReference type="AlphaFoldDB" id="A0A402CG86"/>
<accession>A0A402CG86</accession>
<evidence type="ECO:0000256" key="2">
    <source>
        <dbReference type="ARBA" id="ARBA00022448"/>
    </source>
</evidence>
<dbReference type="Pfam" id="PF12399">
    <property type="entry name" value="BCA_ABC_TP_C"/>
    <property type="match status" value="1"/>
</dbReference>
<dbReference type="InterPro" id="IPR003593">
    <property type="entry name" value="AAA+_ATPase"/>
</dbReference>
<dbReference type="CDD" id="cd06582">
    <property type="entry name" value="TM_PBP1_LivH_like"/>
    <property type="match status" value="1"/>
</dbReference>
<keyword evidence="8 9" id="KW-0472">Membrane</keyword>
<feature type="transmembrane region" description="Helical" evidence="9">
    <location>
        <begin position="478"/>
        <end position="496"/>
    </location>
</feature>
<keyword evidence="3" id="KW-1003">Cell membrane</keyword>
<comment type="subcellular location">
    <subcellularLocation>
        <location evidence="1">Cell membrane</location>
        <topology evidence="1">Multi-pass membrane protein</topology>
    </subcellularLocation>
</comment>
<sequence length="999" mass="105274">MIDLLGYGVLSLGTAALYAFLAIGIVLIRRGSGVLNFAQGALLMFAAYFFNQLSEQWNIPTAPAAVLTIAITGLIGLLFHVLVMRPLRNSTQLNRVIATLGLAIILQASVGLVFGSDSRSVPTVLPDGKFTVFGQEVGADILIRFVIISIVASGLWAFFRYTTRGLATTAVAENPQAASTIGWSPDAVAGASWFAGAGLAGLAGVLMAPLQNPLSSNNLLLLIVPALAVALFAGFVSFPLTILAAFVIALIELEIQVHRFGEDWSLKGLDKAVPVVAIVLFLIWRGRSIPERGHLSEERPMLGTGRVNVPALIIGTAIVLVLIWFVLPPSWLGALTLNAVWALLLLSVVVLVGYAGQLSLGQVAFAGIAALVSGRLVATQDWPLEWALLAGVIAVVPVGILFALPALRARGLQLAVVTLGMSVAIDAIFFQRTYYSPAPEGAQTSIFGDALSKPEGTVVGEAHLFGIPIDKTLYPERYATFVLIAFLIAALAVASMRRGRVGRRLIAVRTNERAAASIGVSIFGAKLYAFALSAGIAGLGGVLFAFQQRNITYGAGAFAPFQSVLIIAFAVVGGIGYITGSFAGAMLVSGALGSRIGSAFSTSLGKVPWLSRLIGTAIAAIAGLAIGRAIQRGVGHLPRYLPWIFLAVFAGSGIALGGRMQEWLTNLDRYLPLIGGVVVILILMQPGGRGIAGFATAQVQKMSNRGRPTLPDSERGTSIKILDDSNDRPQRVGATTSLVVKDLTVRFGNVRAVDNVSLSIRSGEIVGLIGPNGAGKTTTVDAITGYSSIASGQIRLGEVALTAMSAHKRARAGVSRSFQNLELFEDLTVLENIRAASDTRDALAYVTNLVTPGNRPLTQAAVAAIRVFDLEHDLNRPVRDLSYGRRRLVAIARAVATAPSILLLDEPAAGLDEHESAELAALTRRLANEWGLGILLIEHDMAFVMDVCDRVTVLDFGRQIASGTPAQVQSDPVVLAAYLGDESNTEPVEAETTTSVGAR</sequence>
<dbReference type="InterPro" id="IPR043428">
    <property type="entry name" value="LivM-like"/>
</dbReference>
<dbReference type="GO" id="GO:0016887">
    <property type="term" value="F:ATP hydrolysis activity"/>
    <property type="evidence" value="ECO:0007669"/>
    <property type="project" value="InterPro"/>
</dbReference>
<gene>
    <name evidence="11" type="ORF">Rhow_006703</name>
</gene>
<feature type="transmembrane region" description="Helical" evidence="9">
    <location>
        <begin position="363"/>
        <end position="380"/>
    </location>
</feature>
<feature type="transmembrane region" description="Helical" evidence="9">
    <location>
        <begin position="141"/>
        <end position="159"/>
    </location>
</feature>
<feature type="transmembrane region" description="Helical" evidence="9">
    <location>
        <begin position="566"/>
        <end position="588"/>
    </location>
</feature>
<keyword evidence="12" id="KW-1185">Reference proteome</keyword>
<organism evidence="11 12">
    <name type="scientific">Rhodococcus wratislaviensis</name>
    <name type="common">Tsukamurella wratislaviensis</name>
    <dbReference type="NCBI Taxonomy" id="44752"/>
    <lineage>
        <taxon>Bacteria</taxon>
        <taxon>Bacillati</taxon>
        <taxon>Actinomycetota</taxon>
        <taxon>Actinomycetes</taxon>
        <taxon>Mycobacteriales</taxon>
        <taxon>Nocardiaceae</taxon>
        <taxon>Rhodococcus</taxon>
    </lineage>
</organism>
<feature type="transmembrane region" description="Helical" evidence="9">
    <location>
        <begin position="609"/>
        <end position="628"/>
    </location>
</feature>
<keyword evidence="5" id="KW-0547">Nucleotide-binding</keyword>
<dbReference type="InterPro" id="IPR001851">
    <property type="entry name" value="ABC_transp_permease"/>
</dbReference>
<feature type="domain" description="ABC transporter" evidence="10">
    <location>
        <begin position="738"/>
        <end position="981"/>
    </location>
</feature>
<evidence type="ECO:0000256" key="1">
    <source>
        <dbReference type="ARBA" id="ARBA00004651"/>
    </source>
</evidence>
<dbReference type="OrthoDB" id="3396710at2"/>
<dbReference type="EMBL" id="BHYM01000060">
    <property type="protein sequence ID" value="GCE42574.1"/>
    <property type="molecule type" value="Genomic_DNA"/>
</dbReference>
<dbReference type="InterPro" id="IPR032823">
    <property type="entry name" value="BCA_ABC_TP_C"/>
</dbReference>
<feature type="transmembrane region" description="Helical" evidence="9">
    <location>
        <begin position="640"/>
        <end position="658"/>
    </location>
</feature>
<comment type="caution">
    <text evidence="11">The sequence shown here is derived from an EMBL/GenBank/DDBJ whole genome shotgun (WGS) entry which is preliminary data.</text>
</comment>
<reference evidence="11 12" key="1">
    <citation type="submission" date="2018-11" db="EMBL/GenBank/DDBJ databases">
        <title>Microbial catabolism of amino acid.</title>
        <authorList>
            <person name="Hibi M."/>
            <person name="Ogawa J."/>
        </authorList>
    </citation>
    <scope>NUCLEOTIDE SEQUENCE [LARGE SCALE GENOMIC DNA]</scope>
    <source>
        <strain evidence="11 12">C31-06</strain>
    </source>
</reference>
<dbReference type="GO" id="GO:0015658">
    <property type="term" value="F:branched-chain amino acid transmembrane transporter activity"/>
    <property type="evidence" value="ECO:0007669"/>
    <property type="project" value="InterPro"/>
</dbReference>